<comment type="caution">
    <text evidence="6">The sequence shown here is derived from an EMBL/GenBank/DDBJ whole genome shotgun (WGS) entry which is preliminary data.</text>
</comment>
<dbReference type="PROSITE" id="PS52004">
    <property type="entry name" value="KS3_2"/>
    <property type="match status" value="1"/>
</dbReference>
<dbReference type="FunFam" id="3.40.47.10:FF:000018">
    <property type="entry name" value="3-oxoacyl-[acyl-carrier-protein] synthase 2"/>
    <property type="match status" value="1"/>
</dbReference>
<evidence type="ECO:0000256" key="1">
    <source>
        <dbReference type="ARBA" id="ARBA00005194"/>
    </source>
</evidence>
<dbReference type="GO" id="GO:0006633">
    <property type="term" value="P:fatty acid biosynthetic process"/>
    <property type="evidence" value="ECO:0007669"/>
    <property type="project" value="UniProtKB-UniPathway"/>
</dbReference>
<feature type="domain" description="Ketosynthase family 3 (KS3)" evidence="5">
    <location>
        <begin position="1"/>
        <end position="406"/>
    </location>
</feature>
<name>K6YG00_9ALTE</name>
<evidence type="ECO:0000259" key="5">
    <source>
        <dbReference type="PROSITE" id="PS52004"/>
    </source>
</evidence>
<dbReference type="PROSITE" id="PS00606">
    <property type="entry name" value="KS3_1"/>
    <property type="match status" value="1"/>
</dbReference>
<accession>K6YG00</accession>
<evidence type="ECO:0000313" key="7">
    <source>
        <dbReference type="Proteomes" id="UP000006327"/>
    </source>
</evidence>
<dbReference type="InterPro" id="IPR014030">
    <property type="entry name" value="Ketoacyl_synth_N"/>
</dbReference>
<evidence type="ECO:0000256" key="2">
    <source>
        <dbReference type="ARBA" id="ARBA00008467"/>
    </source>
</evidence>
<protein>
    <submittedName>
        <fullName evidence="6">3-oxoacyl-[acyl-carrier-protein] synthase II</fullName>
        <ecNumber evidence="6">2.3.1.179</ecNumber>
    </submittedName>
</protein>
<dbReference type="GO" id="GO:0005829">
    <property type="term" value="C:cytosol"/>
    <property type="evidence" value="ECO:0007669"/>
    <property type="project" value="TreeGrafter"/>
</dbReference>
<dbReference type="Gene3D" id="3.40.47.10">
    <property type="match status" value="2"/>
</dbReference>
<organism evidence="6 7">
    <name type="scientific">Paraglaciecola arctica BSs20135</name>
    <dbReference type="NCBI Taxonomy" id="493475"/>
    <lineage>
        <taxon>Bacteria</taxon>
        <taxon>Pseudomonadati</taxon>
        <taxon>Pseudomonadota</taxon>
        <taxon>Gammaproteobacteria</taxon>
        <taxon>Alteromonadales</taxon>
        <taxon>Alteromonadaceae</taxon>
        <taxon>Paraglaciecola</taxon>
    </lineage>
</organism>
<comment type="pathway">
    <text evidence="1">Lipid metabolism; fatty acid biosynthesis.</text>
</comment>
<dbReference type="Pfam" id="PF02801">
    <property type="entry name" value="Ketoacyl-synt_C"/>
    <property type="match status" value="1"/>
</dbReference>
<comment type="similarity">
    <text evidence="2 4">Belongs to the thiolase-like superfamily. Beta-ketoacyl-ACP synthases family.</text>
</comment>
<evidence type="ECO:0000313" key="6">
    <source>
        <dbReference type="EMBL" id="GAC17087.1"/>
    </source>
</evidence>
<dbReference type="InterPro" id="IPR018201">
    <property type="entry name" value="Ketoacyl_synth_AS"/>
</dbReference>
<proteinExistence type="inferred from homology"/>
<dbReference type="EC" id="2.3.1.179" evidence="6"/>
<dbReference type="RefSeq" id="WP_007615557.1">
    <property type="nucleotide sequence ID" value="NZ_BAEO01000002.1"/>
</dbReference>
<dbReference type="InterPro" id="IPR020841">
    <property type="entry name" value="PKS_Beta-ketoAc_synthase_dom"/>
</dbReference>
<dbReference type="SUPFAM" id="SSF53901">
    <property type="entry name" value="Thiolase-like"/>
    <property type="match status" value="2"/>
</dbReference>
<dbReference type="OrthoDB" id="9808669at2"/>
<dbReference type="Proteomes" id="UP000006327">
    <property type="component" value="Unassembled WGS sequence"/>
</dbReference>
<dbReference type="STRING" id="493475.GARC_0105"/>
<dbReference type="PANTHER" id="PTHR11712:SF325">
    <property type="entry name" value="3-OXOACYL-(ACYL-CARRIER-PROTEIN) SYNTHASE II FABF"/>
    <property type="match status" value="1"/>
</dbReference>
<keyword evidence="3 4" id="KW-0808">Transferase</keyword>
<dbReference type="AlphaFoldDB" id="K6YG00"/>
<dbReference type="InterPro" id="IPR000794">
    <property type="entry name" value="Beta-ketoacyl_synthase"/>
</dbReference>
<dbReference type="InterPro" id="IPR016039">
    <property type="entry name" value="Thiolase-like"/>
</dbReference>
<keyword evidence="7" id="KW-1185">Reference proteome</keyword>
<evidence type="ECO:0000256" key="4">
    <source>
        <dbReference type="RuleBase" id="RU003694"/>
    </source>
</evidence>
<dbReference type="InterPro" id="IPR014031">
    <property type="entry name" value="Ketoacyl_synth_C"/>
</dbReference>
<dbReference type="GO" id="GO:0004315">
    <property type="term" value="F:3-oxoacyl-[acyl-carrier-protein] synthase activity"/>
    <property type="evidence" value="ECO:0007669"/>
    <property type="project" value="UniProtKB-EC"/>
</dbReference>
<dbReference type="EMBL" id="BAEO01000002">
    <property type="protein sequence ID" value="GAC17087.1"/>
    <property type="molecule type" value="Genomic_DNA"/>
</dbReference>
<dbReference type="SMART" id="SM00825">
    <property type="entry name" value="PKS_KS"/>
    <property type="match status" value="1"/>
</dbReference>
<dbReference type="Pfam" id="PF00109">
    <property type="entry name" value="ketoacyl-synt"/>
    <property type="match status" value="1"/>
</dbReference>
<sequence length="408" mass="43908">MKRVVVTGMGVISAFGDNWTEFESHLRSNKNAVVHMPKWQDVKGLHCNLAAPVTDFVKPSHYTRKMTRSMGRVSVMATRATEFALEQSQLLNSETLTNGDTGISYGSSIGSTPPIVAFGDLLKNNDMSGITATSYIQMMNHTTAVNIGVFFGVKGRIHTTSSACTSSSQGIGYAYEAIKYGKQKVMIAGGAEELCISAVAVFDTLFATSTLNNQPHLTPRPFDRDRDGLVIGEGAATFILEDYEHAVARGAPILAEIVGFATNSDGVHVTQPQSQTMATAMELALQDAKLPASEIGFVSAHGTATDKGDIAETTATELVMGKNKPISSLKSYLGHTLGACGALEAWASIEMMDRQWFAPTLQLNNIDPLCGELDYITGDGMNIDTEYVMSNNFAFGGINTSLIFKRWS</sequence>
<dbReference type="CDD" id="cd00834">
    <property type="entry name" value="KAS_I_II"/>
    <property type="match status" value="1"/>
</dbReference>
<dbReference type="UniPathway" id="UPA00094"/>
<dbReference type="PANTHER" id="PTHR11712">
    <property type="entry name" value="POLYKETIDE SYNTHASE-RELATED"/>
    <property type="match status" value="1"/>
</dbReference>
<dbReference type="eggNOG" id="COG0304">
    <property type="taxonomic scope" value="Bacteria"/>
</dbReference>
<reference evidence="6 7" key="1">
    <citation type="journal article" date="2017" name="Antonie Van Leeuwenhoek">
        <title>Rhizobium rhizosphaerae sp. nov., a novel species isolated from rice rhizosphere.</title>
        <authorList>
            <person name="Zhao J.J."/>
            <person name="Zhang J."/>
            <person name="Zhang R.J."/>
            <person name="Zhang C.W."/>
            <person name="Yin H.Q."/>
            <person name="Zhang X.X."/>
        </authorList>
    </citation>
    <scope>NUCLEOTIDE SEQUENCE [LARGE SCALE GENOMIC DNA]</scope>
    <source>
        <strain evidence="6 7">BSs20135</strain>
    </source>
</reference>
<dbReference type="NCBIfam" id="NF006587">
    <property type="entry name" value="PRK09116.1"/>
    <property type="match status" value="1"/>
</dbReference>
<gene>
    <name evidence="6" type="primary">fabF</name>
    <name evidence="6" type="ORF">GARC_0105</name>
</gene>
<keyword evidence="6" id="KW-0012">Acyltransferase</keyword>
<evidence type="ECO:0000256" key="3">
    <source>
        <dbReference type="ARBA" id="ARBA00022679"/>
    </source>
</evidence>